<comment type="caution">
    <text evidence="1">The sequence shown here is derived from an EMBL/GenBank/DDBJ whole genome shotgun (WGS) entry which is preliminary data.</text>
</comment>
<dbReference type="Proteomes" id="UP001162164">
    <property type="component" value="Unassembled WGS sequence"/>
</dbReference>
<evidence type="ECO:0000313" key="2">
    <source>
        <dbReference type="Proteomes" id="UP001162164"/>
    </source>
</evidence>
<protein>
    <submittedName>
        <fullName evidence="1">Uncharacterized protein</fullName>
    </submittedName>
</protein>
<evidence type="ECO:0000313" key="1">
    <source>
        <dbReference type="EMBL" id="KAJ8970838.1"/>
    </source>
</evidence>
<dbReference type="EMBL" id="JAPWTJ010001565">
    <property type="protein sequence ID" value="KAJ8970838.1"/>
    <property type="molecule type" value="Genomic_DNA"/>
</dbReference>
<accession>A0ABQ9J0W2</accession>
<organism evidence="1 2">
    <name type="scientific">Molorchus minor</name>
    <dbReference type="NCBI Taxonomy" id="1323400"/>
    <lineage>
        <taxon>Eukaryota</taxon>
        <taxon>Metazoa</taxon>
        <taxon>Ecdysozoa</taxon>
        <taxon>Arthropoda</taxon>
        <taxon>Hexapoda</taxon>
        <taxon>Insecta</taxon>
        <taxon>Pterygota</taxon>
        <taxon>Neoptera</taxon>
        <taxon>Endopterygota</taxon>
        <taxon>Coleoptera</taxon>
        <taxon>Polyphaga</taxon>
        <taxon>Cucujiformia</taxon>
        <taxon>Chrysomeloidea</taxon>
        <taxon>Cerambycidae</taxon>
        <taxon>Lamiinae</taxon>
        <taxon>Monochamini</taxon>
        <taxon>Molorchus</taxon>
    </lineage>
</organism>
<reference evidence="1" key="1">
    <citation type="journal article" date="2023" name="Insect Mol. Biol.">
        <title>Genome sequencing provides insights into the evolution of gene families encoding plant cell wall-degrading enzymes in longhorned beetles.</title>
        <authorList>
            <person name="Shin N.R."/>
            <person name="Okamura Y."/>
            <person name="Kirsch R."/>
            <person name="Pauchet Y."/>
        </authorList>
    </citation>
    <scope>NUCLEOTIDE SEQUENCE</scope>
    <source>
        <strain evidence="1">MMC_N1</strain>
    </source>
</reference>
<sequence>MVERERGGEACASKSEGSEAAPLDLQNVVAFIEVVLHIRKRAKKHKLSFKEEFKREFKRNVKEVPPKKLENINENQFICSDTYGFKKELFSNDSIMAAEYTYGD</sequence>
<name>A0ABQ9J0W2_9CUCU</name>
<proteinExistence type="predicted"/>
<gene>
    <name evidence="1" type="ORF">NQ317_000712</name>
</gene>
<keyword evidence="2" id="KW-1185">Reference proteome</keyword>